<dbReference type="GO" id="GO:0015627">
    <property type="term" value="C:type II protein secretion system complex"/>
    <property type="evidence" value="ECO:0007669"/>
    <property type="project" value="InterPro"/>
</dbReference>
<keyword evidence="4" id="KW-0488">Methylation</keyword>
<dbReference type="InterPro" id="IPR045584">
    <property type="entry name" value="Pilin-like"/>
</dbReference>
<keyword evidence="6 11" id="KW-0812">Transmembrane</keyword>
<dbReference type="GO" id="GO:0005886">
    <property type="term" value="C:plasma membrane"/>
    <property type="evidence" value="ECO:0007669"/>
    <property type="project" value="UniProtKB-SubCell"/>
</dbReference>
<dbReference type="SUPFAM" id="SSF54523">
    <property type="entry name" value="Pili subunits"/>
    <property type="match status" value="1"/>
</dbReference>
<dbReference type="InterPro" id="IPR012902">
    <property type="entry name" value="N_methyl_site"/>
</dbReference>
<dbReference type="EMBL" id="NKHF01000007">
    <property type="protein sequence ID" value="PCK33445.1"/>
    <property type="molecule type" value="Genomic_DNA"/>
</dbReference>
<evidence type="ECO:0000259" key="12">
    <source>
        <dbReference type="Pfam" id="PF12019"/>
    </source>
</evidence>
<dbReference type="Proteomes" id="UP000228621">
    <property type="component" value="Unassembled WGS sequence"/>
</dbReference>
<evidence type="ECO:0000256" key="10">
    <source>
        <dbReference type="ARBA" id="ARBA00030775"/>
    </source>
</evidence>
<evidence type="ECO:0000313" key="13">
    <source>
        <dbReference type="EMBL" id="PCK33445.1"/>
    </source>
</evidence>
<feature type="transmembrane region" description="Helical" evidence="11">
    <location>
        <begin position="12"/>
        <end position="34"/>
    </location>
</feature>
<accession>A0A2A5JVH6</accession>
<comment type="subcellular location">
    <subcellularLocation>
        <location evidence="1">Cell inner membrane</location>
        <topology evidence="1">Single-pass membrane protein</topology>
    </subcellularLocation>
</comment>
<dbReference type="Gene3D" id="3.30.700.10">
    <property type="entry name" value="Glycoprotein, Type 4 Pilin"/>
    <property type="match status" value="1"/>
</dbReference>
<keyword evidence="5" id="KW-0997">Cell inner membrane</keyword>
<evidence type="ECO:0000256" key="9">
    <source>
        <dbReference type="ARBA" id="ARBA00025772"/>
    </source>
</evidence>
<comment type="similarity">
    <text evidence="9">Belongs to the GSP H family.</text>
</comment>
<evidence type="ECO:0000256" key="5">
    <source>
        <dbReference type="ARBA" id="ARBA00022519"/>
    </source>
</evidence>
<proteinExistence type="inferred from homology"/>
<keyword evidence="8 11" id="KW-0472">Membrane</keyword>
<reference evidence="14" key="1">
    <citation type="journal article" date="2019" name="Genome Announc.">
        <title>Draft Genome Sequence of Pseudoalteromonas piscicida Strain 36Y ROTHPW, an Hypersaline Seawater Isolate from the South Coast of Sonora, Mexico.</title>
        <authorList>
            <person name="Sanchez-Diaz R."/>
            <person name="Molina-Garza Z.J."/>
            <person name="Cruz-Suarez L.E."/>
            <person name="Selvin J."/>
            <person name="Kiran G.S."/>
            <person name="Ibarra-Gamez J.C."/>
            <person name="Gomez-Gil B."/>
            <person name="Galaviz-Silva L."/>
        </authorList>
    </citation>
    <scope>NUCLEOTIDE SEQUENCE [LARGE SCALE GENOMIC DNA]</scope>
    <source>
        <strain evidence="14">36Y_RITHPW</strain>
    </source>
</reference>
<evidence type="ECO:0000256" key="8">
    <source>
        <dbReference type="ARBA" id="ARBA00023136"/>
    </source>
</evidence>
<dbReference type="AlphaFoldDB" id="A0A2A5JVH6"/>
<dbReference type="Pfam" id="PF07963">
    <property type="entry name" value="N_methyl"/>
    <property type="match status" value="1"/>
</dbReference>
<evidence type="ECO:0000256" key="1">
    <source>
        <dbReference type="ARBA" id="ARBA00004377"/>
    </source>
</evidence>
<name>A0A2A5JVH6_PSEO7</name>
<comment type="caution">
    <text evidence="13">The sequence shown here is derived from an EMBL/GenBank/DDBJ whole genome shotgun (WGS) entry which is preliminary data.</text>
</comment>
<dbReference type="GO" id="GO:0015628">
    <property type="term" value="P:protein secretion by the type II secretion system"/>
    <property type="evidence" value="ECO:0007669"/>
    <property type="project" value="InterPro"/>
</dbReference>
<evidence type="ECO:0000256" key="11">
    <source>
        <dbReference type="SAM" id="Phobius"/>
    </source>
</evidence>
<protein>
    <recommendedName>
        <fullName evidence="2">Type II secretion system protein H</fullName>
    </recommendedName>
    <alternativeName>
        <fullName evidence="10">General secretion pathway protein H</fullName>
    </alternativeName>
</protein>
<dbReference type="RefSeq" id="WP_099640395.1">
    <property type="nucleotide sequence ID" value="NZ_JAQPZX010000028.1"/>
</dbReference>
<evidence type="ECO:0000313" key="14">
    <source>
        <dbReference type="Proteomes" id="UP000228621"/>
    </source>
</evidence>
<dbReference type="InterPro" id="IPR022346">
    <property type="entry name" value="T2SS_GspH"/>
</dbReference>
<keyword evidence="14" id="KW-1185">Reference proteome</keyword>
<evidence type="ECO:0000256" key="3">
    <source>
        <dbReference type="ARBA" id="ARBA00022475"/>
    </source>
</evidence>
<dbReference type="PROSITE" id="PS00409">
    <property type="entry name" value="PROKAR_NTER_METHYL"/>
    <property type="match status" value="1"/>
</dbReference>
<sequence length="152" mass="16797">MSVGNKRAGFTLLELLIAMAILAILAAIAAPSFIKQIQQDRITTHANELQAIFRLARSEAVKREQQVSLVVEDGDWVVKTNENGQLTEVSRFTIKHSSIEVALTDQLVRESGEVLATNNILITDKITDTQDYRLCVLVSGQSWLAEAEQNCS</sequence>
<keyword evidence="7 11" id="KW-1133">Transmembrane helix</keyword>
<keyword evidence="3" id="KW-1003">Cell membrane</keyword>
<evidence type="ECO:0000256" key="2">
    <source>
        <dbReference type="ARBA" id="ARBA00021549"/>
    </source>
</evidence>
<evidence type="ECO:0000256" key="6">
    <source>
        <dbReference type="ARBA" id="ARBA00022692"/>
    </source>
</evidence>
<feature type="domain" description="General secretion pathway GspH" evidence="12">
    <location>
        <begin position="45"/>
        <end position="99"/>
    </location>
</feature>
<evidence type="ECO:0000256" key="7">
    <source>
        <dbReference type="ARBA" id="ARBA00022989"/>
    </source>
</evidence>
<evidence type="ECO:0000256" key="4">
    <source>
        <dbReference type="ARBA" id="ARBA00022481"/>
    </source>
</evidence>
<gene>
    <name evidence="13" type="ORF">CEX98_01590</name>
</gene>
<dbReference type="NCBIfam" id="TIGR02532">
    <property type="entry name" value="IV_pilin_GFxxxE"/>
    <property type="match status" value="1"/>
</dbReference>
<dbReference type="OrthoDB" id="7056613at2"/>
<dbReference type="Pfam" id="PF12019">
    <property type="entry name" value="GspH"/>
    <property type="match status" value="1"/>
</dbReference>
<organism evidence="13 14">
    <name type="scientific">Pseudoalteromonas piscicida</name>
    <dbReference type="NCBI Taxonomy" id="43662"/>
    <lineage>
        <taxon>Bacteria</taxon>
        <taxon>Pseudomonadati</taxon>
        <taxon>Pseudomonadota</taxon>
        <taxon>Gammaproteobacteria</taxon>
        <taxon>Alteromonadales</taxon>
        <taxon>Pseudoalteromonadaceae</taxon>
        <taxon>Pseudoalteromonas</taxon>
    </lineage>
</organism>